<dbReference type="Proteomes" id="UP001141434">
    <property type="component" value="Unassembled WGS sequence"/>
</dbReference>
<reference evidence="11" key="1">
    <citation type="submission" date="2022-11" db="EMBL/GenBank/DDBJ databases">
        <authorList>
            <person name="Petersen C."/>
        </authorList>
    </citation>
    <scope>NUCLEOTIDE SEQUENCE</scope>
    <source>
        <strain evidence="11">IBT 34128</strain>
    </source>
</reference>
<keyword evidence="6" id="KW-0496">Mitochondrion</keyword>
<dbReference type="GO" id="GO:0016971">
    <property type="term" value="F:flavin-dependent sulfhydryl oxidase activity"/>
    <property type="evidence" value="ECO:0007669"/>
    <property type="project" value="InterPro"/>
</dbReference>
<dbReference type="InterPro" id="IPR017905">
    <property type="entry name" value="ERV/ALR_sulphydryl_oxidase"/>
</dbReference>
<feature type="region of interest" description="Disordered" evidence="9">
    <location>
        <begin position="1"/>
        <end position="55"/>
    </location>
</feature>
<evidence type="ECO:0000256" key="2">
    <source>
        <dbReference type="ARBA" id="ARBA00004569"/>
    </source>
</evidence>
<comment type="catalytic activity">
    <reaction evidence="8">
        <text>2 R'C(R)SH + O2 = R'C(R)S-S(R)CR' + H2O2</text>
        <dbReference type="Rhea" id="RHEA:17357"/>
        <dbReference type="ChEBI" id="CHEBI:15379"/>
        <dbReference type="ChEBI" id="CHEBI:16240"/>
        <dbReference type="ChEBI" id="CHEBI:16520"/>
        <dbReference type="ChEBI" id="CHEBI:17412"/>
        <dbReference type="EC" id="1.8.3.2"/>
    </reaction>
</comment>
<protein>
    <recommendedName>
        <fullName evidence="8">Sulfhydryl oxidase</fullName>
        <ecNumber evidence="8">1.8.3.2</ecNumber>
    </recommendedName>
</protein>
<keyword evidence="7" id="KW-1015">Disulfide bond</keyword>
<evidence type="ECO:0000256" key="4">
    <source>
        <dbReference type="ARBA" id="ARBA00022827"/>
    </source>
</evidence>
<sequence length="230" mass="25374">MAEIPPEQVDSQYKGHAPLFNQQTPGASASASATARNNESKTAPRKGLVLDKDGKPCRLCTDAASWRSLTKQAKSESTPDSKANISTAMASSFAALAAASSSSSSPSPSTTTPTDCPPDVEALGRSTWTLLHSMAATYPEKADSAQQRDMRGFLTLFSRLYPCWVCADDFQAWMAHPSGRNQPRLGSRAEFGWWMCEAHNEVNRKLGKKEFDCRFWEERWRTGWKDGRCD</sequence>
<evidence type="ECO:0000256" key="8">
    <source>
        <dbReference type="RuleBase" id="RU371123"/>
    </source>
</evidence>
<dbReference type="RefSeq" id="XP_056516226.1">
    <property type="nucleotide sequence ID" value="XM_056651376.1"/>
</dbReference>
<dbReference type="EMBL" id="JAPMSZ010000001">
    <property type="protein sequence ID" value="KAJ5115034.1"/>
    <property type="molecule type" value="Genomic_DNA"/>
</dbReference>
<keyword evidence="12" id="KW-1185">Reference proteome</keyword>
<keyword evidence="3 8" id="KW-0285">Flavoprotein</keyword>
<reference evidence="11" key="2">
    <citation type="journal article" date="2023" name="IMA Fungus">
        <title>Comparative genomic study of the Penicillium genus elucidates a diverse pangenome and 15 lateral gene transfer events.</title>
        <authorList>
            <person name="Petersen C."/>
            <person name="Sorensen T."/>
            <person name="Nielsen M.R."/>
            <person name="Sondergaard T.E."/>
            <person name="Sorensen J.L."/>
            <person name="Fitzpatrick D.A."/>
            <person name="Frisvad J.C."/>
            <person name="Nielsen K.L."/>
        </authorList>
    </citation>
    <scope>NUCLEOTIDE SEQUENCE</scope>
    <source>
        <strain evidence="11">IBT 34128</strain>
    </source>
</reference>
<keyword evidence="4 8" id="KW-0274">FAD</keyword>
<dbReference type="AlphaFoldDB" id="A0A9W9KQ24"/>
<evidence type="ECO:0000256" key="3">
    <source>
        <dbReference type="ARBA" id="ARBA00022630"/>
    </source>
</evidence>
<dbReference type="Gene3D" id="1.20.120.310">
    <property type="entry name" value="ERV/ALR sulfhydryl oxidase domain"/>
    <property type="match status" value="1"/>
</dbReference>
<evidence type="ECO:0000313" key="12">
    <source>
        <dbReference type="Proteomes" id="UP001141434"/>
    </source>
</evidence>
<dbReference type="InterPro" id="IPR039799">
    <property type="entry name" value="ALR/ERV"/>
</dbReference>
<gene>
    <name evidence="11" type="ORF">NUU61_000793</name>
</gene>
<dbReference type="OrthoDB" id="17199at2759"/>
<comment type="caution">
    <text evidence="11">The sequence shown here is derived from an EMBL/GenBank/DDBJ whole genome shotgun (WGS) entry which is preliminary data.</text>
</comment>
<dbReference type="Pfam" id="PF04777">
    <property type="entry name" value="Evr1_Alr"/>
    <property type="match status" value="1"/>
</dbReference>
<evidence type="ECO:0000256" key="5">
    <source>
        <dbReference type="ARBA" id="ARBA00023002"/>
    </source>
</evidence>
<evidence type="ECO:0000256" key="6">
    <source>
        <dbReference type="ARBA" id="ARBA00023128"/>
    </source>
</evidence>
<dbReference type="PROSITE" id="PS51324">
    <property type="entry name" value="ERV_ALR"/>
    <property type="match status" value="1"/>
</dbReference>
<dbReference type="PANTHER" id="PTHR12645">
    <property type="entry name" value="ALR/ERV"/>
    <property type="match status" value="1"/>
</dbReference>
<dbReference type="InterPro" id="IPR036774">
    <property type="entry name" value="ERV/ALR_sulphydryl_oxid_sf"/>
</dbReference>
<dbReference type="PANTHER" id="PTHR12645:SF0">
    <property type="entry name" value="FAD-LINKED SULFHYDRYL OXIDASE ALR"/>
    <property type="match status" value="1"/>
</dbReference>
<dbReference type="GeneID" id="81390544"/>
<dbReference type="FunFam" id="1.20.120.310:FF:000003">
    <property type="entry name" value="Sulfhydryl oxidase"/>
    <property type="match status" value="1"/>
</dbReference>
<evidence type="ECO:0000313" key="11">
    <source>
        <dbReference type="EMBL" id="KAJ5115034.1"/>
    </source>
</evidence>
<accession>A0A9W9KQ24</accession>
<dbReference type="GO" id="GO:0005758">
    <property type="term" value="C:mitochondrial intermembrane space"/>
    <property type="evidence" value="ECO:0007669"/>
    <property type="project" value="UniProtKB-SubCell"/>
</dbReference>
<evidence type="ECO:0000259" key="10">
    <source>
        <dbReference type="PROSITE" id="PS51324"/>
    </source>
</evidence>
<organism evidence="11 12">
    <name type="scientific">Penicillium alfredii</name>
    <dbReference type="NCBI Taxonomy" id="1506179"/>
    <lineage>
        <taxon>Eukaryota</taxon>
        <taxon>Fungi</taxon>
        <taxon>Dikarya</taxon>
        <taxon>Ascomycota</taxon>
        <taxon>Pezizomycotina</taxon>
        <taxon>Eurotiomycetes</taxon>
        <taxon>Eurotiomycetidae</taxon>
        <taxon>Eurotiales</taxon>
        <taxon>Aspergillaceae</taxon>
        <taxon>Penicillium</taxon>
    </lineage>
</organism>
<comment type="subcellular location">
    <subcellularLocation>
        <location evidence="2">Mitochondrion intermembrane space</location>
    </subcellularLocation>
</comment>
<evidence type="ECO:0000256" key="1">
    <source>
        <dbReference type="ARBA" id="ARBA00001974"/>
    </source>
</evidence>
<feature type="domain" description="ERV/ALR sulfhydryl oxidase" evidence="10">
    <location>
        <begin position="116"/>
        <end position="220"/>
    </location>
</feature>
<proteinExistence type="predicted"/>
<comment type="cofactor">
    <cofactor evidence="1 8">
        <name>FAD</name>
        <dbReference type="ChEBI" id="CHEBI:57692"/>
    </cofactor>
</comment>
<dbReference type="SUPFAM" id="SSF69000">
    <property type="entry name" value="FAD-dependent thiol oxidase"/>
    <property type="match status" value="1"/>
</dbReference>
<dbReference type="GO" id="GO:0050660">
    <property type="term" value="F:flavin adenine dinucleotide binding"/>
    <property type="evidence" value="ECO:0007669"/>
    <property type="project" value="TreeGrafter"/>
</dbReference>
<keyword evidence="5 8" id="KW-0560">Oxidoreductase</keyword>
<evidence type="ECO:0000256" key="9">
    <source>
        <dbReference type="SAM" id="MobiDB-lite"/>
    </source>
</evidence>
<name>A0A9W9KQ24_9EURO</name>
<feature type="region of interest" description="Disordered" evidence="9">
    <location>
        <begin position="100"/>
        <end position="120"/>
    </location>
</feature>
<feature type="compositionally biased region" description="Low complexity" evidence="9">
    <location>
        <begin position="100"/>
        <end position="114"/>
    </location>
</feature>
<dbReference type="EC" id="1.8.3.2" evidence="8"/>
<evidence type="ECO:0000256" key="7">
    <source>
        <dbReference type="ARBA" id="ARBA00023157"/>
    </source>
</evidence>